<dbReference type="InterPro" id="IPR004358">
    <property type="entry name" value="Sig_transdc_His_kin-like_C"/>
</dbReference>
<dbReference type="CDD" id="cd00075">
    <property type="entry name" value="HATPase"/>
    <property type="match status" value="1"/>
</dbReference>
<dbReference type="EMBL" id="AORC01000013">
    <property type="protein sequence ID" value="EYT48730.1"/>
    <property type="molecule type" value="Genomic_DNA"/>
</dbReference>
<dbReference type="SMART" id="SM00388">
    <property type="entry name" value="HisKA"/>
    <property type="match status" value="1"/>
</dbReference>
<evidence type="ECO:0000256" key="10">
    <source>
        <dbReference type="ARBA" id="ARBA00023136"/>
    </source>
</evidence>
<comment type="subcellular location">
    <subcellularLocation>
        <location evidence="2">Cell membrane</location>
    </subcellularLocation>
</comment>
<keyword evidence="4" id="KW-0597">Phosphoprotein</keyword>
<keyword evidence="9" id="KW-0902">Two-component regulatory system</keyword>
<feature type="domain" description="HAMP" evidence="14">
    <location>
        <begin position="211"/>
        <end position="264"/>
    </location>
</feature>
<evidence type="ECO:0000256" key="11">
    <source>
        <dbReference type="SAM" id="MobiDB-lite"/>
    </source>
</evidence>
<dbReference type="SUPFAM" id="SSF158472">
    <property type="entry name" value="HAMP domain-like"/>
    <property type="match status" value="1"/>
</dbReference>
<dbReference type="GO" id="GO:0000155">
    <property type="term" value="F:phosphorelay sensor kinase activity"/>
    <property type="evidence" value="ECO:0007669"/>
    <property type="project" value="InterPro"/>
</dbReference>
<evidence type="ECO:0000256" key="3">
    <source>
        <dbReference type="ARBA" id="ARBA00012438"/>
    </source>
</evidence>
<dbReference type="InterPro" id="IPR036097">
    <property type="entry name" value="HisK_dim/P_sf"/>
</dbReference>
<protein>
    <recommendedName>
        <fullName evidence="3">histidine kinase</fullName>
        <ecNumber evidence="3">2.7.13.3</ecNumber>
    </recommendedName>
</protein>
<dbReference type="Gene3D" id="3.30.565.10">
    <property type="entry name" value="Histidine kinase-like ATPase, C-terminal domain"/>
    <property type="match status" value="1"/>
</dbReference>
<accession>A0A022KSL4</accession>
<dbReference type="Gene3D" id="6.10.340.10">
    <property type="match status" value="1"/>
</dbReference>
<dbReference type="InterPro" id="IPR003661">
    <property type="entry name" value="HisK_dim/P_dom"/>
</dbReference>
<evidence type="ECO:0000256" key="8">
    <source>
        <dbReference type="ARBA" id="ARBA00022989"/>
    </source>
</evidence>
<feature type="region of interest" description="Disordered" evidence="11">
    <location>
        <begin position="486"/>
        <end position="569"/>
    </location>
</feature>
<dbReference type="Pfam" id="PF02518">
    <property type="entry name" value="HATPase_c"/>
    <property type="match status" value="1"/>
</dbReference>
<keyword evidence="5" id="KW-0808">Transferase</keyword>
<dbReference type="STRING" id="1249481.D641_0111030"/>
<evidence type="ECO:0000256" key="1">
    <source>
        <dbReference type="ARBA" id="ARBA00000085"/>
    </source>
</evidence>
<evidence type="ECO:0000256" key="12">
    <source>
        <dbReference type="SAM" id="Phobius"/>
    </source>
</evidence>
<dbReference type="PROSITE" id="PS50109">
    <property type="entry name" value="HIS_KIN"/>
    <property type="match status" value="1"/>
</dbReference>
<sequence>MPSTRPRRGLLRTGAGGWTVRTRVLSALLAFMVGGLAITGLLTYVAQFRVLEERITSELLQEKRELEVIAQSEDEDGTLVYETVDDLLATATLSLVPSDNESVLALIDGAPKYKPNVQDFELMDSPEALDQIRAAHRPGSSSWLDLDINGTEVRALVVSVQVPGDPSEGIFVVASDTGVQKRALWRSVTTYIALATLTVITAGWAGYLVIGKLLKPLEALREATEEITVEDLEHRVPVPEGRDDIAALATNFNRMLERIQSGFAEQRRFMSDVGHELRTPLTIVRGTLEMTDPDDAADVRESHEIALDELDRMGRVVGDLSELAASARPDYVKPRPTDMAEFARSAFARIERIAERDWVLEQVADVVAEADEQRLTQAVVQLAANAVRYSEEGTRVVFSVARVLGAQGNEMHVSMRDQGVGIAPEDQLRIFERFARVDHSRENGSGLGLPIVLAIAEGHGGTVRLASKPGYGSTFSIVFPQFADGGDGFGDDGSDGEGVRSEGAGGEDVGGDGVRGDGDASHGAGDVRSGADDARSGTGRRQDEAPDSPRTIPDTGDHESPRPERSSTA</sequence>
<evidence type="ECO:0000313" key="16">
    <source>
        <dbReference type="Proteomes" id="UP000019754"/>
    </source>
</evidence>
<dbReference type="Pfam" id="PF00512">
    <property type="entry name" value="HisKA"/>
    <property type="match status" value="1"/>
</dbReference>
<feature type="compositionally biased region" description="Gly residues" evidence="11">
    <location>
        <begin position="503"/>
        <end position="513"/>
    </location>
</feature>
<comment type="catalytic activity">
    <reaction evidence="1">
        <text>ATP + protein L-histidine = ADP + protein N-phospho-L-histidine.</text>
        <dbReference type="EC" id="2.7.13.3"/>
    </reaction>
</comment>
<evidence type="ECO:0000256" key="9">
    <source>
        <dbReference type="ARBA" id="ARBA00023012"/>
    </source>
</evidence>
<name>A0A022KSL4_9MICO</name>
<dbReference type="SUPFAM" id="SSF55874">
    <property type="entry name" value="ATPase domain of HSP90 chaperone/DNA topoisomerase II/histidine kinase"/>
    <property type="match status" value="1"/>
</dbReference>
<feature type="domain" description="Histidine kinase" evidence="13">
    <location>
        <begin position="272"/>
        <end position="483"/>
    </location>
</feature>
<comment type="caution">
    <text evidence="15">The sequence shown here is derived from an EMBL/GenBank/DDBJ whole genome shotgun (WGS) entry which is preliminary data.</text>
</comment>
<dbReference type="CDD" id="cd06225">
    <property type="entry name" value="HAMP"/>
    <property type="match status" value="1"/>
</dbReference>
<dbReference type="CDD" id="cd00082">
    <property type="entry name" value="HisKA"/>
    <property type="match status" value="1"/>
</dbReference>
<dbReference type="InterPro" id="IPR003660">
    <property type="entry name" value="HAMP_dom"/>
</dbReference>
<dbReference type="InterPro" id="IPR036890">
    <property type="entry name" value="HATPase_C_sf"/>
</dbReference>
<keyword evidence="10 12" id="KW-0472">Membrane</keyword>
<feature type="transmembrane region" description="Helical" evidence="12">
    <location>
        <begin position="191"/>
        <end position="210"/>
    </location>
</feature>
<dbReference type="AlphaFoldDB" id="A0A022KSL4"/>
<dbReference type="InterPro" id="IPR005467">
    <property type="entry name" value="His_kinase_dom"/>
</dbReference>
<evidence type="ECO:0000256" key="5">
    <source>
        <dbReference type="ARBA" id="ARBA00022679"/>
    </source>
</evidence>
<dbReference type="GO" id="GO:0005886">
    <property type="term" value="C:plasma membrane"/>
    <property type="evidence" value="ECO:0007669"/>
    <property type="project" value="UniProtKB-SubCell"/>
</dbReference>
<dbReference type="Proteomes" id="UP000019754">
    <property type="component" value="Unassembled WGS sequence"/>
</dbReference>
<keyword evidence="6 12" id="KW-0812">Transmembrane</keyword>
<dbReference type="InterPro" id="IPR050428">
    <property type="entry name" value="TCS_sensor_his_kinase"/>
</dbReference>
<gene>
    <name evidence="15" type="ORF">D641_0111030</name>
</gene>
<dbReference type="PANTHER" id="PTHR45436:SF5">
    <property type="entry name" value="SENSOR HISTIDINE KINASE TRCS"/>
    <property type="match status" value="1"/>
</dbReference>
<feature type="compositionally biased region" description="Basic and acidic residues" evidence="11">
    <location>
        <begin position="555"/>
        <end position="569"/>
    </location>
</feature>
<dbReference type="PANTHER" id="PTHR45436">
    <property type="entry name" value="SENSOR HISTIDINE KINASE YKOH"/>
    <property type="match status" value="1"/>
</dbReference>
<dbReference type="FunFam" id="3.30.565.10:FF:000006">
    <property type="entry name" value="Sensor histidine kinase WalK"/>
    <property type="match status" value="1"/>
</dbReference>
<dbReference type="PRINTS" id="PR00344">
    <property type="entry name" value="BCTRLSENSOR"/>
</dbReference>
<keyword evidence="8 12" id="KW-1133">Transmembrane helix</keyword>
<dbReference type="PROSITE" id="PS50885">
    <property type="entry name" value="HAMP"/>
    <property type="match status" value="1"/>
</dbReference>
<evidence type="ECO:0000313" key="15">
    <source>
        <dbReference type="EMBL" id="EYT48730.1"/>
    </source>
</evidence>
<evidence type="ECO:0000256" key="6">
    <source>
        <dbReference type="ARBA" id="ARBA00022692"/>
    </source>
</evidence>
<feature type="compositionally biased region" description="Basic and acidic residues" evidence="11">
    <location>
        <begin position="529"/>
        <end position="544"/>
    </location>
</feature>
<dbReference type="RefSeq" id="WP_017824838.1">
    <property type="nucleotide sequence ID" value="NZ_KB403092.1"/>
</dbReference>
<dbReference type="EC" id="2.7.13.3" evidence="3"/>
<dbReference type="Pfam" id="PF00672">
    <property type="entry name" value="HAMP"/>
    <property type="match status" value="1"/>
</dbReference>
<evidence type="ECO:0000259" key="14">
    <source>
        <dbReference type="PROSITE" id="PS50885"/>
    </source>
</evidence>
<dbReference type="SUPFAM" id="SSF47384">
    <property type="entry name" value="Homodimeric domain of signal transducing histidine kinase"/>
    <property type="match status" value="1"/>
</dbReference>
<evidence type="ECO:0000256" key="4">
    <source>
        <dbReference type="ARBA" id="ARBA00022553"/>
    </source>
</evidence>
<dbReference type="HOGENOM" id="CLU_000445_89_6_11"/>
<dbReference type="OrthoDB" id="9786919at2"/>
<dbReference type="InterPro" id="IPR003594">
    <property type="entry name" value="HATPase_dom"/>
</dbReference>
<dbReference type="SMART" id="SM00387">
    <property type="entry name" value="HATPase_c"/>
    <property type="match status" value="1"/>
</dbReference>
<proteinExistence type="predicted"/>
<evidence type="ECO:0000259" key="13">
    <source>
        <dbReference type="PROSITE" id="PS50109"/>
    </source>
</evidence>
<organism evidence="15 16">
    <name type="scientific">Brachybacterium muris UCD-AY4</name>
    <dbReference type="NCBI Taxonomy" id="1249481"/>
    <lineage>
        <taxon>Bacteria</taxon>
        <taxon>Bacillati</taxon>
        <taxon>Actinomycetota</taxon>
        <taxon>Actinomycetes</taxon>
        <taxon>Micrococcales</taxon>
        <taxon>Dermabacteraceae</taxon>
        <taxon>Brachybacterium</taxon>
    </lineage>
</organism>
<dbReference type="Gene3D" id="1.10.287.130">
    <property type="match status" value="1"/>
</dbReference>
<dbReference type="SMART" id="SM00304">
    <property type="entry name" value="HAMP"/>
    <property type="match status" value="1"/>
</dbReference>
<keyword evidence="16" id="KW-1185">Reference proteome</keyword>
<feature type="transmembrane region" description="Helical" evidence="12">
    <location>
        <begin position="24"/>
        <end position="46"/>
    </location>
</feature>
<keyword evidence="7 15" id="KW-0418">Kinase</keyword>
<evidence type="ECO:0000256" key="7">
    <source>
        <dbReference type="ARBA" id="ARBA00022777"/>
    </source>
</evidence>
<reference evidence="15 16" key="1">
    <citation type="journal article" date="2013" name="Genome Announc.">
        <title>Draft genome sequence of an Actinobacterium, Brachybacterium muris strain UCD-AY4.</title>
        <authorList>
            <person name="Lo J.R."/>
            <person name="Lang J.M."/>
            <person name="Darling A.E."/>
            <person name="Eisen J.A."/>
            <person name="Coil D.A."/>
        </authorList>
    </citation>
    <scope>NUCLEOTIDE SEQUENCE [LARGE SCALE GENOMIC DNA]</scope>
    <source>
        <strain evidence="15 16">UCD-AY4</strain>
    </source>
</reference>
<evidence type="ECO:0000256" key="2">
    <source>
        <dbReference type="ARBA" id="ARBA00004236"/>
    </source>
</evidence>